<accession>A0ABT6YGE7</accession>
<organism evidence="1 2">
    <name type="scientific">Flectobacillus roseus</name>
    <dbReference type="NCBI Taxonomy" id="502259"/>
    <lineage>
        <taxon>Bacteria</taxon>
        <taxon>Pseudomonadati</taxon>
        <taxon>Bacteroidota</taxon>
        <taxon>Cytophagia</taxon>
        <taxon>Cytophagales</taxon>
        <taxon>Flectobacillaceae</taxon>
        <taxon>Flectobacillus</taxon>
    </lineage>
</organism>
<reference evidence="1 2" key="1">
    <citation type="submission" date="2023-05" db="EMBL/GenBank/DDBJ databases">
        <title>Novel species of genus Flectobacillus isolated from stream in China.</title>
        <authorList>
            <person name="Lu H."/>
        </authorList>
    </citation>
    <scope>NUCLEOTIDE SEQUENCE [LARGE SCALE GENOMIC DNA]</scope>
    <source>
        <strain evidence="1 2">KCTC 42575</strain>
    </source>
</reference>
<gene>
    <name evidence="1" type="ORF">QM524_25850</name>
</gene>
<protein>
    <submittedName>
        <fullName evidence="1">Uncharacterized protein</fullName>
    </submittedName>
</protein>
<comment type="caution">
    <text evidence="1">The sequence shown here is derived from an EMBL/GenBank/DDBJ whole genome shotgun (WGS) entry which is preliminary data.</text>
</comment>
<proteinExistence type="predicted"/>
<name>A0ABT6YGE7_9BACT</name>
<dbReference type="Proteomes" id="UP001236507">
    <property type="component" value="Unassembled WGS sequence"/>
</dbReference>
<sequence length="92" mass="11138">MSRKDLVYLSTLAKEHNLHLRSYMDLMAVYGDYLLHEYQLDLNDYKGKCLPAWVVHLCRELNPSDFEINSMKDEGKFYEWLEWISTIKNRKY</sequence>
<dbReference type="EMBL" id="JASHIF010000042">
    <property type="protein sequence ID" value="MDI9862671.1"/>
    <property type="molecule type" value="Genomic_DNA"/>
</dbReference>
<evidence type="ECO:0000313" key="2">
    <source>
        <dbReference type="Proteomes" id="UP001236507"/>
    </source>
</evidence>
<dbReference type="RefSeq" id="WP_283346896.1">
    <property type="nucleotide sequence ID" value="NZ_JASHIF010000042.1"/>
</dbReference>
<evidence type="ECO:0000313" key="1">
    <source>
        <dbReference type="EMBL" id="MDI9862671.1"/>
    </source>
</evidence>
<keyword evidence="2" id="KW-1185">Reference proteome</keyword>